<feature type="region of interest" description="Disordered" evidence="1">
    <location>
        <begin position="476"/>
        <end position="496"/>
    </location>
</feature>
<keyword evidence="3" id="KW-1185">Reference proteome</keyword>
<organism evidence="2 3">
    <name type="scientific">Smittium megazygosporum</name>
    <dbReference type="NCBI Taxonomy" id="133381"/>
    <lineage>
        <taxon>Eukaryota</taxon>
        <taxon>Fungi</taxon>
        <taxon>Fungi incertae sedis</taxon>
        <taxon>Zoopagomycota</taxon>
        <taxon>Kickxellomycotina</taxon>
        <taxon>Harpellomycetes</taxon>
        <taxon>Harpellales</taxon>
        <taxon>Legeriomycetaceae</taxon>
        <taxon>Smittium</taxon>
    </lineage>
</organism>
<dbReference type="InterPro" id="IPR015943">
    <property type="entry name" value="WD40/YVTN_repeat-like_dom_sf"/>
</dbReference>
<proteinExistence type="predicted"/>
<dbReference type="Proteomes" id="UP000245609">
    <property type="component" value="Unassembled WGS sequence"/>
</dbReference>
<dbReference type="InterPro" id="IPR036322">
    <property type="entry name" value="WD40_repeat_dom_sf"/>
</dbReference>
<evidence type="ECO:0008006" key="4">
    <source>
        <dbReference type="Google" id="ProtNLM"/>
    </source>
</evidence>
<dbReference type="Gene3D" id="2.130.10.10">
    <property type="entry name" value="YVTN repeat-like/Quinoprotein amine dehydrogenase"/>
    <property type="match status" value="1"/>
</dbReference>
<dbReference type="PANTHER" id="PTHR45096">
    <property type="entry name" value="PROTEIN NEDD1"/>
    <property type="match status" value="1"/>
</dbReference>
<feature type="region of interest" description="Disordered" evidence="1">
    <location>
        <begin position="26"/>
        <end position="45"/>
    </location>
</feature>
<dbReference type="GO" id="GO:0140496">
    <property type="term" value="F:gamma-tubulin complex binding"/>
    <property type="evidence" value="ECO:0007669"/>
    <property type="project" value="InterPro"/>
</dbReference>
<dbReference type="EMBL" id="MBFS01000841">
    <property type="protein sequence ID" value="PVV01733.1"/>
    <property type="molecule type" value="Genomic_DNA"/>
</dbReference>
<name>A0A2T9ZAV6_9FUNG</name>
<dbReference type="SUPFAM" id="SSF50978">
    <property type="entry name" value="WD40 repeat-like"/>
    <property type="match status" value="1"/>
</dbReference>
<dbReference type="InterPro" id="IPR044621">
    <property type="entry name" value="NEDD1"/>
</dbReference>
<dbReference type="GO" id="GO:0010968">
    <property type="term" value="P:regulation of microtubule nucleation"/>
    <property type="evidence" value="ECO:0007669"/>
    <property type="project" value="InterPro"/>
</dbReference>
<dbReference type="OrthoDB" id="1602884at2759"/>
<dbReference type="AlphaFoldDB" id="A0A2T9ZAV6"/>
<dbReference type="GO" id="GO:0032467">
    <property type="term" value="P:positive regulation of cytokinesis"/>
    <property type="evidence" value="ECO:0007669"/>
    <property type="project" value="TreeGrafter"/>
</dbReference>
<gene>
    <name evidence="2" type="ORF">BB560_003840</name>
</gene>
<dbReference type="PANTHER" id="PTHR45096:SF1">
    <property type="entry name" value="PROTEIN NEDD1"/>
    <property type="match status" value="1"/>
</dbReference>
<evidence type="ECO:0000313" key="3">
    <source>
        <dbReference type="Proteomes" id="UP000245609"/>
    </source>
</evidence>
<reference evidence="2 3" key="1">
    <citation type="journal article" date="2018" name="MBio">
        <title>Comparative Genomics Reveals the Core Gene Toolbox for the Fungus-Insect Symbiosis.</title>
        <authorList>
            <person name="Wang Y."/>
            <person name="Stata M."/>
            <person name="Wang W."/>
            <person name="Stajich J.E."/>
            <person name="White M.M."/>
            <person name="Moncalvo J.M."/>
        </authorList>
    </citation>
    <scope>NUCLEOTIDE SEQUENCE [LARGE SCALE GENOMIC DNA]</scope>
    <source>
        <strain evidence="2 3">SC-DP-2</strain>
    </source>
</reference>
<dbReference type="GO" id="GO:0005828">
    <property type="term" value="C:kinetochore microtubule"/>
    <property type="evidence" value="ECO:0007669"/>
    <property type="project" value="TreeGrafter"/>
</dbReference>
<dbReference type="GO" id="GO:0060236">
    <property type="term" value="P:regulation of mitotic spindle organization"/>
    <property type="evidence" value="ECO:0007669"/>
    <property type="project" value="TreeGrafter"/>
</dbReference>
<evidence type="ECO:0000256" key="1">
    <source>
        <dbReference type="SAM" id="MobiDB-lite"/>
    </source>
</evidence>
<accession>A0A2T9ZAV6</accession>
<dbReference type="SMART" id="SM00320">
    <property type="entry name" value="WD40"/>
    <property type="match status" value="3"/>
</dbReference>
<sequence>MPVLAVSTDSTVHIWDPYDMSNTENSFNASEANTSGSPSISYNLNNKNNNSSRTLPLPNFKQNLFSFDPFFDVPFPTSISSAAWLENSPDLAIGGSLNSIKIFNAQTATCLDVKTKFSISGVIYDKLDRNGLIVSSSESTALHKYNIRSSSWSVLYETRLPIYSVTSNFYNDFIASAGFVDGVVQLFENTLTKSSFSSEFKNAHSAPISEMKFNMSDNKSLFSVGLDGYILHYDTKSRRPQLLYKSASGINTFELDNHYGLFTGNIFGKVSFFDIRQMSHSIWSYPVDSNSKITCLALNAHINQNLLPDKYSKIKRNLNASQKLNQIRDSINNQVSALEFENLLSPAVTPGIYSENNVIDTPSFQRSIKPKYYQTNTPKSIASVADQEIYNDLSSNQDYGESNLMDFITPINKKKRRQPKSRDNLPTLNIKTPATNLVSRLSIISRTPMSKLKLNSTFTRRNSILSSARKPLLSKNSPEFPTIENRISNSNRGSPLLLQERDSDGKYVTFENGNHDKIDDLFANTSPKNRRVSFSFNEKPPEKLQLKNSDTALIEKPPIPPHPNNLDFGATKIQDDNIPLSSLEKTLKNESIVTRQGNRVSDRISYFNNVTSNIQAEAEGLKKPERKKRKGDTLHSFKYISNASSIEVSSNNNNPNCPDHPIRSPLHVQEQKTVNINIGDDIRSSVLPQEKFLSDLVTSKLRDVLSKAMDDVNQKIQAVHLDVLKQGYMIQDQISQMKKEALEKDSLIRELTALKRENEWLKSYMPKDFLFSAGNTTKKN</sequence>
<dbReference type="InterPro" id="IPR001680">
    <property type="entry name" value="WD40_rpt"/>
</dbReference>
<feature type="compositionally biased region" description="Polar residues" evidence="1">
    <location>
        <begin position="26"/>
        <end position="38"/>
    </location>
</feature>
<feature type="compositionally biased region" description="Polar residues" evidence="1">
    <location>
        <begin position="476"/>
        <end position="493"/>
    </location>
</feature>
<dbReference type="STRING" id="133381.A0A2T9ZAV6"/>
<comment type="caution">
    <text evidence="2">The sequence shown here is derived from an EMBL/GenBank/DDBJ whole genome shotgun (WGS) entry which is preliminary data.</text>
</comment>
<evidence type="ECO:0000313" key="2">
    <source>
        <dbReference type="EMBL" id="PVV01733.1"/>
    </source>
</evidence>
<protein>
    <recommendedName>
        <fullName evidence="4">WD40 repeat-like protein</fullName>
    </recommendedName>
</protein>